<feature type="compositionally biased region" description="Basic and acidic residues" evidence="1">
    <location>
        <begin position="44"/>
        <end position="56"/>
    </location>
</feature>
<feature type="region of interest" description="Disordered" evidence="1">
    <location>
        <begin position="32"/>
        <end position="58"/>
    </location>
</feature>
<evidence type="ECO:0000256" key="1">
    <source>
        <dbReference type="SAM" id="MobiDB-lite"/>
    </source>
</evidence>
<proteinExistence type="predicted"/>
<comment type="caution">
    <text evidence="2">The sequence shown here is derived from an EMBL/GenBank/DDBJ whole genome shotgun (WGS) entry which is preliminary data.</text>
</comment>
<evidence type="ECO:0000313" key="3">
    <source>
        <dbReference type="Proteomes" id="UP000311919"/>
    </source>
</evidence>
<keyword evidence="3" id="KW-1185">Reference proteome</keyword>
<accession>A0A4Z2CK70</accession>
<sequence>MHGEALQMSQSQYAGVKKETIDLLRTHLDSRDCKPQAPDLAMGAEDRGRNERKKQAVGDSPELLLISRLFHTCTSFQKGAGEPVHRRGVRLWASQGFPGARGLAQWKGKATRAHRIAHPPACSEEMWHESETVPQLARCGPLFVGEKGHAGQAVEDHLGPHSAHLLSQPQKVDVAIDSL</sequence>
<organism evidence="2 3">
    <name type="scientific">Schistosoma japonicum</name>
    <name type="common">Blood fluke</name>
    <dbReference type="NCBI Taxonomy" id="6182"/>
    <lineage>
        <taxon>Eukaryota</taxon>
        <taxon>Metazoa</taxon>
        <taxon>Spiralia</taxon>
        <taxon>Lophotrochozoa</taxon>
        <taxon>Platyhelminthes</taxon>
        <taxon>Trematoda</taxon>
        <taxon>Digenea</taxon>
        <taxon>Strigeidida</taxon>
        <taxon>Schistosomatoidea</taxon>
        <taxon>Schistosomatidae</taxon>
        <taxon>Schistosoma</taxon>
    </lineage>
</organism>
<evidence type="ECO:0000313" key="2">
    <source>
        <dbReference type="EMBL" id="TNN04677.1"/>
    </source>
</evidence>
<reference evidence="2 3" key="1">
    <citation type="submission" date="2019-03" db="EMBL/GenBank/DDBJ databases">
        <title>An improved genome assembly of the fluke Schistosoma japonicum.</title>
        <authorList>
            <person name="Hu W."/>
            <person name="Luo F."/>
            <person name="Yin M."/>
            <person name="Mo X."/>
            <person name="Sun C."/>
            <person name="Wu Q."/>
            <person name="Zhu B."/>
            <person name="Xiang M."/>
            <person name="Wang J."/>
            <person name="Wang Y."/>
            <person name="Zhang T."/>
            <person name="Xu B."/>
            <person name="Zheng H."/>
            <person name="Feng Z."/>
        </authorList>
    </citation>
    <scope>NUCLEOTIDE SEQUENCE [LARGE SCALE GENOMIC DNA]</scope>
    <source>
        <strain evidence="2">HuSjv2</strain>
        <tissue evidence="2">Worms</tissue>
    </source>
</reference>
<dbReference type="AlphaFoldDB" id="A0A4Z2CK70"/>
<dbReference type="Proteomes" id="UP000311919">
    <property type="component" value="Unassembled WGS sequence"/>
</dbReference>
<dbReference type="EMBL" id="SKCS01001172">
    <property type="protein sequence ID" value="TNN04677.1"/>
    <property type="molecule type" value="Genomic_DNA"/>
</dbReference>
<gene>
    <name evidence="2" type="ORF">EWB00_000551</name>
</gene>
<name>A0A4Z2CK70_SCHJA</name>
<protein>
    <submittedName>
        <fullName evidence="2">Uncharacterized protein</fullName>
    </submittedName>
</protein>